<dbReference type="Proteomes" id="UP000284189">
    <property type="component" value="Unassembled WGS sequence"/>
</dbReference>
<dbReference type="Proteomes" id="UP000321528">
    <property type="component" value="Unassembled WGS sequence"/>
</dbReference>
<dbReference type="Gene3D" id="1.50.10.20">
    <property type="match status" value="1"/>
</dbReference>
<keyword evidence="4" id="KW-1185">Reference proteome</keyword>
<dbReference type="InterPro" id="IPR008928">
    <property type="entry name" value="6-hairpin_glycosidase_sf"/>
</dbReference>
<comment type="caution">
    <text evidence="1">The sequence shown here is derived from an EMBL/GenBank/DDBJ whole genome shotgun (WGS) entry which is preliminary data.</text>
</comment>
<dbReference type="AlphaFoldDB" id="A0A418N8E1"/>
<name>A0A418N8E1_9FLAO</name>
<sequence>MKRRKFIKVTGSSGLLLTATGSLVSCGSFIGEDQDKKLLEQSIQAFKRFSEVWDFKDFWKRGNTFDACLVFVDAMIERWPNEERVKEIQSEVQAMLRENLTFFSSYDPGTLWADDFGWWGLMGLNARKHLLRMKDRELADKYLALSMDLCWEYKRKTAYDHSEDSRPVAHGCRNGDANGSSKGVKNTVTNVLLFLLSSRIYRLTLEENLEDNEKYLDMAYKQWVWFDQWFNLEQYGYLKEISSSAALVQERPMAFFEGSDYQEKIHPPWSEGWVWTGDQGMLLAALMDMHALGHEISIYVKKNDMDSGFDEAAFKANVDSVIKKIGQGIKLALVGNRDGIIREAPCLSSFGPQHGNDYVAGRGILLRYIGTTHENGLLGVDLDKTVLATMEALWETRDKSNNQFPPEFTSIENDSNYVEQFKELWGLADNVHKWNLDKMKEKNRLGVCQAIGLDTLGAVIKMTS</sequence>
<dbReference type="OrthoDB" id="1113373at2"/>
<evidence type="ECO:0000313" key="3">
    <source>
        <dbReference type="Proteomes" id="UP000284189"/>
    </source>
</evidence>
<dbReference type="PROSITE" id="PS51257">
    <property type="entry name" value="PROKAR_LIPOPROTEIN"/>
    <property type="match status" value="1"/>
</dbReference>
<dbReference type="GO" id="GO:0005975">
    <property type="term" value="P:carbohydrate metabolic process"/>
    <property type="evidence" value="ECO:0007669"/>
    <property type="project" value="InterPro"/>
</dbReference>
<dbReference type="Pfam" id="PF03663">
    <property type="entry name" value="Glyco_hydro_76"/>
    <property type="match status" value="1"/>
</dbReference>
<evidence type="ECO:0000313" key="4">
    <source>
        <dbReference type="Proteomes" id="UP000321528"/>
    </source>
</evidence>
<dbReference type="InterPro" id="IPR005198">
    <property type="entry name" value="Glyco_hydro_76"/>
</dbReference>
<dbReference type="EMBL" id="VNWL01000016">
    <property type="protein sequence ID" value="TXK03090.1"/>
    <property type="molecule type" value="Genomic_DNA"/>
</dbReference>
<dbReference type="EMBL" id="QXFJ01000017">
    <property type="protein sequence ID" value="RIV71525.1"/>
    <property type="molecule type" value="Genomic_DNA"/>
</dbReference>
<dbReference type="RefSeq" id="WP_119639687.1">
    <property type="nucleotide sequence ID" value="NZ_QXFJ01000017.1"/>
</dbReference>
<gene>
    <name evidence="1" type="ORF">D2U88_07105</name>
    <name evidence="2" type="ORF">FQ019_07050</name>
</gene>
<reference evidence="2 4" key="2">
    <citation type="submission" date="2019-07" db="EMBL/GenBank/DDBJ databases">
        <title>Draft genome of two Muricauda strains isolated from deep sea.</title>
        <authorList>
            <person name="Sun C."/>
        </authorList>
    </citation>
    <scope>NUCLEOTIDE SEQUENCE [LARGE SCALE GENOMIC DNA]</scope>
    <source>
        <strain evidence="2 4">NH166</strain>
    </source>
</reference>
<protein>
    <recommendedName>
        <fullName evidence="5">Glycosyl hydrolase family 76</fullName>
    </recommendedName>
</protein>
<dbReference type="SUPFAM" id="SSF48208">
    <property type="entry name" value="Six-hairpin glycosidases"/>
    <property type="match status" value="1"/>
</dbReference>
<organism evidence="1 3">
    <name type="scientific">Flagellimonas aequoris</name>
    <dbReference type="NCBI Taxonomy" id="2306997"/>
    <lineage>
        <taxon>Bacteria</taxon>
        <taxon>Pseudomonadati</taxon>
        <taxon>Bacteroidota</taxon>
        <taxon>Flavobacteriia</taxon>
        <taxon>Flavobacteriales</taxon>
        <taxon>Flavobacteriaceae</taxon>
        <taxon>Flagellimonas</taxon>
    </lineage>
</organism>
<reference evidence="1 3" key="1">
    <citation type="submission" date="2018-08" db="EMBL/GenBank/DDBJ databases">
        <title>Proposal of Muricauda 72 sp.nov. and Muricauda NH166 sp.nov., isolated from seawater.</title>
        <authorList>
            <person name="Cheng H."/>
            <person name="Wu Y.-H."/>
            <person name="Guo L.-L."/>
            <person name="Xu X.-W."/>
        </authorList>
    </citation>
    <scope>NUCLEOTIDE SEQUENCE [LARGE SCALE GENOMIC DNA]</scope>
    <source>
        <strain evidence="1 3">NH166</strain>
    </source>
</reference>
<accession>A0A418N8E1</accession>
<evidence type="ECO:0008006" key="5">
    <source>
        <dbReference type="Google" id="ProtNLM"/>
    </source>
</evidence>
<evidence type="ECO:0000313" key="2">
    <source>
        <dbReference type="EMBL" id="TXK03090.1"/>
    </source>
</evidence>
<proteinExistence type="predicted"/>
<evidence type="ECO:0000313" key="1">
    <source>
        <dbReference type="EMBL" id="RIV71525.1"/>
    </source>
</evidence>